<evidence type="ECO:0000256" key="6">
    <source>
        <dbReference type="SAM" id="Phobius"/>
    </source>
</evidence>
<dbReference type="GO" id="GO:0006825">
    <property type="term" value="P:copper ion transport"/>
    <property type="evidence" value="ECO:0007669"/>
    <property type="project" value="InterPro"/>
</dbReference>
<protein>
    <submittedName>
        <fullName evidence="8">Copper transport protein YcnJ</fullName>
    </submittedName>
</protein>
<dbReference type="PANTHER" id="PTHR34820:SF4">
    <property type="entry name" value="INNER MEMBRANE PROTEIN YEBZ"/>
    <property type="match status" value="1"/>
</dbReference>
<dbReference type="OrthoDB" id="5242236at2"/>
<keyword evidence="4" id="KW-0186">Copper</keyword>
<keyword evidence="3" id="KW-0732">Signal</keyword>
<evidence type="ECO:0000256" key="2">
    <source>
        <dbReference type="ARBA" id="ARBA00022723"/>
    </source>
</evidence>
<evidence type="ECO:0000256" key="1">
    <source>
        <dbReference type="ARBA" id="ARBA00004196"/>
    </source>
</evidence>
<keyword evidence="2" id="KW-0479">Metal-binding</keyword>
<dbReference type="RefSeq" id="WP_159232540.1">
    <property type="nucleotide sequence ID" value="NZ_CACSIP010000026.1"/>
</dbReference>
<evidence type="ECO:0000259" key="7">
    <source>
        <dbReference type="Pfam" id="PF04234"/>
    </source>
</evidence>
<dbReference type="Pfam" id="PF04234">
    <property type="entry name" value="CopC"/>
    <property type="match status" value="1"/>
</dbReference>
<proteinExistence type="predicted"/>
<organism evidence="8 9">
    <name type="scientific">Mycolicibacterium vanbaalenii</name>
    <name type="common">Mycobacterium vanbaalenii</name>
    <dbReference type="NCBI Taxonomy" id="110539"/>
    <lineage>
        <taxon>Bacteria</taxon>
        <taxon>Bacillati</taxon>
        <taxon>Actinomycetota</taxon>
        <taxon>Actinomycetes</taxon>
        <taxon>Mycobacteriales</taxon>
        <taxon>Mycobacteriaceae</taxon>
        <taxon>Mycolicibacterium</taxon>
    </lineage>
</organism>
<evidence type="ECO:0000256" key="3">
    <source>
        <dbReference type="ARBA" id="ARBA00022729"/>
    </source>
</evidence>
<dbReference type="GO" id="GO:0046688">
    <property type="term" value="P:response to copper ion"/>
    <property type="evidence" value="ECO:0007669"/>
    <property type="project" value="InterPro"/>
</dbReference>
<evidence type="ECO:0000256" key="5">
    <source>
        <dbReference type="SAM" id="MobiDB-lite"/>
    </source>
</evidence>
<feature type="compositionally biased region" description="Pro residues" evidence="5">
    <location>
        <begin position="139"/>
        <end position="156"/>
    </location>
</feature>
<dbReference type="GO" id="GO:0005507">
    <property type="term" value="F:copper ion binding"/>
    <property type="evidence" value="ECO:0007669"/>
    <property type="project" value="InterPro"/>
</dbReference>
<comment type="subcellular location">
    <subcellularLocation>
        <location evidence="1">Cell envelope</location>
    </subcellularLocation>
</comment>
<dbReference type="InterPro" id="IPR014756">
    <property type="entry name" value="Ig_E-set"/>
</dbReference>
<keyword evidence="6" id="KW-0472">Membrane</keyword>
<evidence type="ECO:0000313" key="8">
    <source>
        <dbReference type="EMBL" id="CAA0126634.1"/>
    </source>
</evidence>
<keyword evidence="6" id="KW-1133">Transmembrane helix</keyword>
<dbReference type="InterPro" id="IPR014755">
    <property type="entry name" value="Cu-Rt/internalin_Ig-like"/>
</dbReference>
<evidence type="ECO:0000256" key="4">
    <source>
        <dbReference type="ARBA" id="ARBA00023008"/>
    </source>
</evidence>
<dbReference type="InterPro" id="IPR032694">
    <property type="entry name" value="CopC/D"/>
</dbReference>
<feature type="region of interest" description="Disordered" evidence="5">
    <location>
        <begin position="137"/>
        <end position="160"/>
    </location>
</feature>
<dbReference type="EMBL" id="CACSIP010000026">
    <property type="protein sequence ID" value="CAA0126634.1"/>
    <property type="molecule type" value="Genomic_DNA"/>
</dbReference>
<feature type="domain" description="CopC" evidence="7">
    <location>
        <begin position="39"/>
        <end position="131"/>
    </location>
</feature>
<accession>A0A5S9R3V5</accession>
<evidence type="ECO:0000313" key="9">
    <source>
        <dbReference type="Proteomes" id="UP000430146"/>
    </source>
</evidence>
<dbReference type="SUPFAM" id="SSF81296">
    <property type="entry name" value="E set domains"/>
    <property type="match status" value="1"/>
</dbReference>
<sequence length="189" mass="18935">MRTLQRELPAVVTRLVAVAVLTVGLVTGALATAGVAAAHAARIAEDPAENSQLTEAPTRVSATFNEPMQAEFAAMTVIGPDGVGWSDGDPAVDGPVISVGVRPGAPAGDYTVNYRATSADGHVVSGSWSYRLLPAAGAAPPPATSPAPAPAAPPPASDTDADGLPIWPFVAGVTVLVAAGALWAVRRNS</sequence>
<dbReference type="PANTHER" id="PTHR34820">
    <property type="entry name" value="INNER MEMBRANE PROTEIN YEBZ"/>
    <property type="match status" value="1"/>
</dbReference>
<feature type="transmembrane region" description="Helical" evidence="6">
    <location>
        <begin position="166"/>
        <end position="185"/>
    </location>
</feature>
<keyword evidence="9" id="KW-1185">Reference proteome</keyword>
<dbReference type="Gene3D" id="2.60.40.1220">
    <property type="match status" value="1"/>
</dbReference>
<dbReference type="InterPro" id="IPR007348">
    <property type="entry name" value="CopC_dom"/>
</dbReference>
<dbReference type="AlphaFoldDB" id="A0A5S9R3V5"/>
<dbReference type="Proteomes" id="UP000430146">
    <property type="component" value="Unassembled WGS sequence"/>
</dbReference>
<name>A0A5S9R3V5_MYCVN</name>
<reference evidence="8 9" key="1">
    <citation type="submission" date="2019-11" db="EMBL/GenBank/DDBJ databases">
        <authorList>
            <person name="Holert J."/>
        </authorList>
    </citation>
    <scope>NUCLEOTIDE SEQUENCE [LARGE SCALE GENOMIC DNA]</scope>
    <source>
        <strain evidence="8">BC8_1</strain>
    </source>
</reference>
<dbReference type="GO" id="GO:0042597">
    <property type="term" value="C:periplasmic space"/>
    <property type="evidence" value="ECO:0007669"/>
    <property type="project" value="InterPro"/>
</dbReference>
<gene>
    <name evidence="8" type="primary">ycnJ</name>
    <name evidence="8" type="ORF">AELLOGFF_04891</name>
</gene>
<dbReference type="GO" id="GO:0005886">
    <property type="term" value="C:plasma membrane"/>
    <property type="evidence" value="ECO:0007669"/>
    <property type="project" value="TreeGrafter"/>
</dbReference>
<keyword evidence="6" id="KW-0812">Transmembrane</keyword>
<dbReference type="GO" id="GO:0030313">
    <property type="term" value="C:cell envelope"/>
    <property type="evidence" value="ECO:0007669"/>
    <property type="project" value="UniProtKB-SubCell"/>
</dbReference>